<gene>
    <name evidence="1" type="ORF">PS673_00139</name>
</gene>
<name>A0A5E6P4V6_PSEFL</name>
<evidence type="ECO:0000313" key="1">
    <source>
        <dbReference type="EMBL" id="VVM38276.1"/>
    </source>
</evidence>
<dbReference type="Proteomes" id="UP000344274">
    <property type="component" value="Unassembled WGS sequence"/>
</dbReference>
<protein>
    <submittedName>
        <fullName evidence="1">Uncharacterized protein</fullName>
    </submittedName>
</protein>
<dbReference type="RefSeq" id="WP_154946434.1">
    <property type="nucleotide sequence ID" value="NZ_CABVHB010000001.1"/>
</dbReference>
<accession>A0A5E6P4V6</accession>
<dbReference type="AlphaFoldDB" id="A0A5E6P4V6"/>
<reference evidence="1 2" key="1">
    <citation type="submission" date="2019-09" db="EMBL/GenBank/DDBJ databases">
        <authorList>
            <person name="Chandra G."/>
            <person name="Truman W A."/>
        </authorList>
    </citation>
    <scope>NUCLEOTIDE SEQUENCE [LARGE SCALE GENOMIC DNA]</scope>
    <source>
        <strain evidence="1">PS673</strain>
    </source>
</reference>
<evidence type="ECO:0000313" key="2">
    <source>
        <dbReference type="Proteomes" id="UP000344274"/>
    </source>
</evidence>
<sequence>MSKDHEGPTIISSLFNADFLGRPFMRQTVMIPWFYLEAHVRYGKEFVGEMFMVSSFDALKDILKVQHESFRVRSIQYVTPGFVNETGQWKMEPLLEASEAINQQGERVPLFKVPDRTYSHLGVNTEVNLKSVRVLFPAVKRKRD</sequence>
<organism evidence="1 2">
    <name type="scientific">Pseudomonas fluorescens</name>
    <dbReference type="NCBI Taxonomy" id="294"/>
    <lineage>
        <taxon>Bacteria</taxon>
        <taxon>Pseudomonadati</taxon>
        <taxon>Pseudomonadota</taxon>
        <taxon>Gammaproteobacteria</taxon>
        <taxon>Pseudomonadales</taxon>
        <taxon>Pseudomonadaceae</taxon>
        <taxon>Pseudomonas</taxon>
    </lineage>
</organism>
<proteinExistence type="predicted"/>
<dbReference type="EMBL" id="CABVHB010000001">
    <property type="protein sequence ID" value="VVM38276.1"/>
    <property type="molecule type" value="Genomic_DNA"/>
</dbReference>